<evidence type="ECO:0000313" key="2">
    <source>
        <dbReference type="EMBL" id="SDE78001.1"/>
    </source>
</evidence>
<evidence type="ECO:0000313" key="3">
    <source>
        <dbReference type="Proteomes" id="UP000199076"/>
    </source>
</evidence>
<feature type="transmembrane region" description="Helical" evidence="1">
    <location>
        <begin position="168"/>
        <end position="192"/>
    </location>
</feature>
<feature type="transmembrane region" description="Helical" evidence="1">
    <location>
        <begin position="82"/>
        <end position="103"/>
    </location>
</feature>
<keyword evidence="1" id="KW-0812">Transmembrane</keyword>
<proteinExistence type="predicted"/>
<gene>
    <name evidence="2" type="ORF">SAMN05216218_101295</name>
</gene>
<name>A0A1G7FQ02_9EURY</name>
<protein>
    <submittedName>
        <fullName evidence="2">Uncharacterized protein</fullName>
    </submittedName>
</protein>
<sequence length="228" mass="24300">MTTDATITDRLAGLRPTREDLLIALLVVNSEILLLGVYWLVSPSELTSIWAVRYWLYPFVWINVGLWAIFRTTPAPAPSRDRWLAGIVAVGYFVVLAYFGGIVGPASSMAGRSLRVTVLALPPGWAPTLIYNGTYLSAALFPFKVVGYVALAYLVYATVLDAAGSAVTGLLGLLSCVSCSWPILASLAAGLLGSGSALAGAVYAQSYGLSTLVFVVTVGLLYWRPFGR</sequence>
<dbReference type="Proteomes" id="UP000199076">
    <property type="component" value="Unassembled WGS sequence"/>
</dbReference>
<evidence type="ECO:0000256" key="1">
    <source>
        <dbReference type="SAM" id="Phobius"/>
    </source>
</evidence>
<keyword evidence="3" id="KW-1185">Reference proteome</keyword>
<feature type="transmembrane region" description="Helical" evidence="1">
    <location>
        <begin position="21"/>
        <end position="40"/>
    </location>
</feature>
<feature type="transmembrane region" description="Helical" evidence="1">
    <location>
        <begin position="52"/>
        <end position="70"/>
    </location>
</feature>
<keyword evidence="1" id="KW-1133">Transmembrane helix</keyword>
<feature type="transmembrane region" description="Helical" evidence="1">
    <location>
        <begin position="135"/>
        <end position="156"/>
    </location>
</feature>
<dbReference type="Pfam" id="PF24412">
    <property type="entry name" value="DUF7546"/>
    <property type="match status" value="1"/>
</dbReference>
<dbReference type="STRING" id="660518.SAMN05216218_101295"/>
<feature type="transmembrane region" description="Helical" evidence="1">
    <location>
        <begin position="204"/>
        <end position="223"/>
    </location>
</feature>
<dbReference type="EMBL" id="FNBK01000001">
    <property type="protein sequence ID" value="SDE78001.1"/>
    <property type="molecule type" value="Genomic_DNA"/>
</dbReference>
<dbReference type="InterPro" id="IPR055968">
    <property type="entry name" value="DUF7546"/>
</dbReference>
<organism evidence="2 3">
    <name type="scientific">Halorientalis regularis</name>
    <dbReference type="NCBI Taxonomy" id="660518"/>
    <lineage>
        <taxon>Archaea</taxon>
        <taxon>Methanobacteriati</taxon>
        <taxon>Methanobacteriota</taxon>
        <taxon>Stenosarchaea group</taxon>
        <taxon>Halobacteria</taxon>
        <taxon>Halobacteriales</taxon>
        <taxon>Haloarculaceae</taxon>
        <taxon>Halorientalis</taxon>
    </lineage>
</organism>
<dbReference type="AlphaFoldDB" id="A0A1G7FQ02"/>
<dbReference type="RefSeq" id="WP_092686985.1">
    <property type="nucleotide sequence ID" value="NZ_FNBK01000001.1"/>
</dbReference>
<reference evidence="3" key="1">
    <citation type="submission" date="2016-10" db="EMBL/GenBank/DDBJ databases">
        <authorList>
            <person name="Varghese N."/>
            <person name="Submissions S."/>
        </authorList>
    </citation>
    <scope>NUCLEOTIDE SEQUENCE [LARGE SCALE GENOMIC DNA]</scope>
    <source>
        <strain evidence="3">IBRC-M 10760</strain>
    </source>
</reference>
<accession>A0A1G7FQ02</accession>
<keyword evidence="1" id="KW-0472">Membrane</keyword>
<dbReference type="OrthoDB" id="308076at2157"/>